<dbReference type="SUPFAM" id="SSF53613">
    <property type="entry name" value="Ribokinase-like"/>
    <property type="match status" value="1"/>
</dbReference>
<evidence type="ECO:0000313" key="5">
    <source>
        <dbReference type="EMBL" id="HGN36832.1"/>
    </source>
</evidence>
<dbReference type="InterPro" id="IPR011611">
    <property type="entry name" value="PfkB_dom"/>
</dbReference>
<dbReference type="EMBL" id="DTAI01000133">
    <property type="protein sequence ID" value="HGN36832.1"/>
    <property type="molecule type" value="Genomic_DNA"/>
</dbReference>
<evidence type="ECO:0000256" key="3">
    <source>
        <dbReference type="ARBA" id="ARBA00022777"/>
    </source>
</evidence>
<comment type="caution">
    <text evidence="6">The sequence shown here is derived from an EMBL/GenBank/DDBJ whole genome shotgun (WGS) entry which is preliminary data.</text>
</comment>
<dbReference type="EMBL" id="DTBZ01000062">
    <property type="protein sequence ID" value="HGQ17880.1"/>
    <property type="molecule type" value="Genomic_DNA"/>
</dbReference>
<feature type="domain" description="Carbohydrate kinase PfkB" evidence="4">
    <location>
        <begin position="12"/>
        <end position="294"/>
    </location>
</feature>
<dbReference type="Gene3D" id="3.40.1190.20">
    <property type="match status" value="1"/>
</dbReference>
<dbReference type="GO" id="GO:0006796">
    <property type="term" value="P:phosphate-containing compound metabolic process"/>
    <property type="evidence" value="ECO:0007669"/>
    <property type="project" value="UniProtKB-ARBA"/>
</dbReference>
<evidence type="ECO:0000256" key="1">
    <source>
        <dbReference type="ARBA" id="ARBA00010688"/>
    </source>
</evidence>
<dbReference type="Pfam" id="PF00294">
    <property type="entry name" value="PfkB"/>
    <property type="match status" value="1"/>
</dbReference>
<gene>
    <name evidence="5" type="ORF">ENT87_04725</name>
    <name evidence="6" type="ORF">ENU30_02700</name>
</gene>
<name>A0A7J3JP70_9CREN</name>
<evidence type="ECO:0000256" key="2">
    <source>
        <dbReference type="ARBA" id="ARBA00022679"/>
    </source>
</evidence>
<dbReference type="InterPro" id="IPR029056">
    <property type="entry name" value="Ribokinase-like"/>
</dbReference>
<keyword evidence="3 6" id="KW-0418">Kinase</keyword>
<dbReference type="GO" id="GO:0016301">
    <property type="term" value="F:kinase activity"/>
    <property type="evidence" value="ECO:0007669"/>
    <property type="project" value="UniProtKB-KW"/>
</dbReference>
<comment type="similarity">
    <text evidence="1">Belongs to the carbohydrate kinase PfkB family.</text>
</comment>
<evidence type="ECO:0000259" key="4">
    <source>
        <dbReference type="Pfam" id="PF00294"/>
    </source>
</evidence>
<proteinExistence type="inferred from homology"/>
<dbReference type="AlphaFoldDB" id="A0A7J3JP70"/>
<dbReference type="PANTHER" id="PTHR10584">
    <property type="entry name" value="SUGAR KINASE"/>
    <property type="match status" value="1"/>
</dbReference>
<dbReference type="PRINTS" id="PR00990">
    <property type="entry name" value="RIBOKINASE"/>
</dbReference>
<keyword evidence="2" id="KW-0808">Transferase</keyword>
<accession>A0A7J3JP70</accession>
<evidence type="ECO:0000313" key="6">
    <source>
        <dbReference type="EMBL" id="HGQ17880.1"/>
    </source>
</evidence>
<dbReference type="PANTHER" id="PTHR10584:SF166">
    <property type="entry name" value="RIBOKINASE"/>
    <property type="match status" value="1"/>
</dbReference>
<organism evidence="6">
    <name type="scientific">Ignisphaera aggregans</name>
    <dbReference type="NCBI Taxonomy" id="334771"/>
    <lineage>
        <taxon>Archaea</taxon>
        <taxon>Thermoproteota</taxon>
        <taxon>Thermoprotei</taxon>
        <taxon>Desulfurococcales</taxon>
        <taxon>Desulfurococcaceae</taxon>
        <taxon>Ignisphaera</taxon>
    </lineage>
</organism>
<sequence length="321" mass="35309">MVKILCNIYIAGRINIDTIIELSDVFIRGRKYRGRLISKCIGGSGANIAIAIARFNRGFRLKLIATIGSDHAEYIVSVLASEGIDTSCLSIYGKSSGEAYVFIDKNREATIVTIPNANEYPPDPGRYINIDRMDAVVLANTTRETALNLIDIANRKGATIFLDPGVSWFRVDDLANIENECFILPNRYEFIEIFGFDIDVHPQNLRNLETRCSIIVKLGAEGAIAIDRRSGKIIRVSPLNLEGLGLDAKTTAGCGDVFTGVFVAKYLEDKSILSAIEYASIAAGLKRSRISSSDAPTRDEIEKALVSVRRKNLINMIISEI</sequence>
<dbReference type="InterPro" id="IPR002139">
    <property type="entry name" value="Ribo/fructo_kinase"/>
</dbReference>
<protein>
    <submittedName>
        <fullName evidence="6">Carbohydrate kinase family protein</fullName>
    </submittedName>
</protein>
<reference evidence="6" key="1">
    <citation type="journal article" date="2020" name="mSystems">
        <title>Genome- and Community-Level Interaction Insights into Carbon Utilization and Element Cycling Functions of Hydrothermarchaeota in Hydrothermal Sediment.</title>
        <authorList>
            <person name="Zhou Z."/>
            <person name="Liu Y."/>
            <person name="Xu W."/>
            <person name="Pan J."/>
            <person name="Luo Z.H."/>
            <person name="Li M."/>
        </authorList>
    </citation>
    <scope>NUCLEOTIDE SEQUENCE [LARGE SCALE GENOMIC DNA]</scope>
    <source>
        <strain evidence="5">SpSt-618</strain>
        <strain evidence="6">SpSt-657</strain>
    </source>
</reference>